<sequence length="65" mass="7390">MQAKLTEQQLDELYSQFYLAAEPFTGEPLALFLTRLNLLLLDALANETLARELIAEAARFKFDAE</sequence>
<proteinExistence type="predicted"/>
<dbReference type="AlphaFoldDB" id="A0A379Z5M8"/>
<gene>
    <name evidence="1" type="ORF">EGO53_10030</name>
    <name evidence="2" type="ORF">I6I38_11805</name>
</gene>
<evidence type="ECO:0000313" key="3">
    <source>
        <dbReference type="Proteomes" id="UP000317572"/>
    </source>
</evidence>
<dbReference type="GeneID" id="29905863"/>
<dbReference type="Proteomes" id="UP000595237">
    <property type="component" value="Chromosome"/>
</dbReference>
<evidence type="ECO:0000313" key="2">
    <source>
        <dbReference type="EMBL" id="QQU57616.1"/>
    </source>
</evidence>
<dbReference type="RefSeq" id="WP_020826888.1">
    <property type="nucleotide sequence ID" value="NZ_CADDTP010000009.1"/>
</dbReference>
<evidence type="ECO:0008006" key="5">
    <source>
        <dbReference type="Google" id="ProtNLM"/>
    </source>
</evidence>
<reference evidence="1 3" key="1">
    <citation type="submission" date="2018-11" db="EMBL/GenBank/DDBJ databases">
        <title>The first complete genome of Serratia liquefaciens isolated from metalophyte plant revel distinctness adaptive mechanisms in an extreme habitat.</title>
        <authorList>
            <person name="Caneschi W.L."/>
            <person name="Sanchez A.B."/>
            <person name="Felestrino E.B."/>
            <person name="Assis R.A.B."/>
            <person name="Lemes C.G.C."/>
            <person name="Cordeiro I.F."/>
            <person name="Fonseca N.P."/>
            <person name="Villa M."/>
            <person name="Vieira I.T."/>
            <person name="Moraes L.A."/>
            <person name="Kamino L.H.Y."/>
            <person name="do Carmo F."/>
            <person name="Garcia C.M."/>
            <person name="Almeida N.F."/>
            <person name="Silva R.S."/>
            <person name="Ferro J.A."/>
            <person name="Ferro M.I.T."/>
            <person name="Varani A.M."/>
            <person name="Ferreira R.M."/>
            <person name="dos Santos V.L."/>
            <person name="Silva U.C."/>
            <person name="Setubal J.C."/>
            <person name="Moreira L.M."/>
        </authorList>
    </citation>
    <scope>NUCLEOTIDE SEQUENCE [LARGE SCALE GENOMIC DNA]</scope>
    <source>
        <strain evidence="1 3">FG3</strain>
    </source>
</reference>
<reference evidence="2 4" key="2">
    <citation type="submission" date="2021-01" db="EMBL/GenBank/DDBJ databases">
        <title>FDA dAtabase for Regulatory Grade micrObial Sequences (FDA-ARGOS): Supporting development and validation of Infectious Disease Dx tests.</title>
        <authorList>
            <person name="Blissenbach B."/>
            <person name="Krut O."/>
            <person name="Tallon L."/>
            <person name="Sadzewicz L."/>
            <person name="Zhao X."/>
            <person name="Boylan J."/>
            <person name="Ott S."/>
            <person name="Bowen H."/>
            <person name="Vavikolanu K."/>
            <person name="Mehta A."/>
            <person name="Aluvathingal J."/>
            <person name="Nadendla S."/>
            <person name="Yan Y."/>
            <person name="Sichtig H."/>
        </authorList>
    </citation>
    <scope>NUCLEOTIDE SEQUENCE [LARGE SCALE GENOMIC DNA]</scope>
    <source>
        <strain evidence="2 4">FDAARGOS_1081</strain>
    </source>
</reference>
<keyword evidence="4" id="KW-1185">Reference proteome</keyword>
<dbReference type="Proteomes" id="UP000317572">
    <property type="component" value="Chromosome"/>
</dbReference>
<protein>
    <recommendedName>
        <fullName evidence="5">DUF2783 domain-containing protein</fullName>
    </recommendedName>
</protein>
<accession>A0A379Z5M8</accession>
<dbReference type="EMBL" id="CP033893">
    <property type="protein sequence ID" value="QDL32110.1"/>
    <property type="molecule type" value="Genomic_DNA"/>
</dbReference>
<name>A0A379Z5M8_SERLI</name>
<dbReference type="EMBL" id="CP068148">
    <property type="protein sequence ID" value="QQU57616.1"/>
    <property type="molecule type" value="Genomic_DNA"/>
</dbReference>
<evidence type="ECO:0000313" key="1">
    <source>
        <dbReference type="EMBL" id="QDL32110.1"/>
    </source>
</evidence>
<accession>A0A515CVH6</accession>
<evidence type="ECO:0000313" key="4">
    <source>
        <dbReference type="Proteomes" id="UP000595237"/>
    </source>
</evidence>
<organism evidence="1 3">
    <name type="scientific">Serratia liquefaciens</name>
    <dbReference type="NCBI Taxonomy" id="614"/>
    <lineage>
        <taxon>Bacteria</taxon>
        <taxon>Pseudomonadati</taxon>
        <taxon>Pseudomonadota</taxon>
        <taxon>Gammaproteobacteria</taxon>
        <taxon>Enterobacterales</taxon>
        <taxon>Yersiniaceae</taxon>
        <taxon>Serratia</taxon>
    </lineage>
</organism>